<accession>A0A914R281</accession>
<evidence type="ECO:0000256" key="1">
    <source>
        <dbReference type="SAM" id="MobiDB-lite"/>
    </source>
</evidence>
<dbReference type="WBParaSite" id="PDA_v2.g5519.t1">
    <property type="protein sequence ID" value="PDA_v2.g5519.t1"/>
    <property type="gene ID" value="PDA_v2.g5519"/>
</dbReference>
<sequence length="331" mass="37940">MESKSVSSAKPTTSSSRKRTAPTEDPKIIAAKKAKFYSSYIFQEWSLPDPVINYITKNPPSSKMYEKMIKCCKHFFIKNPILIIPALNYNKEVKEKEGIWKFSYGGKSVNLEKIKSKLWITDNFSVMAPKKAAIDSKLISSLVPRIHQCDAENVSFCDQVLSFADLKLLFSSVKKSIHLCRVTVRNDGGSIVPFEKLLEVCTKAERITFRCDSDVAAITSITCNELVKIPHFRELDYVCLKNIPETFDIEAFNVYIKQNQQTFFEFFFDGPVSEEYKNRLEKVIDEIIQTGNNENNNYKIPYIYFSGLEEKCTQLAMLCYCISITPMVHPL</sequence>
<reference evidence="3" key="1">
    <citation type="submission" date="2022-11" db="UniProtKB">
        <authorList>
            <consortium name="WormBaseParasite"/>
        </authorList>
    </citation>
    <scope>IDENTIFICATION</scope>
</reference>
<evidence type="ECO:0000313" key="3">
    <source>
        <dbReference type="WBParaSite" id="PDA_v2.g5519.t1"/>
    </source>
</evidence>
<evidence type="ECO:0000313" key="2">
    <source>
        <dbReference type="Proteomes" id="UP000887578"/>
    </source>
</evidence>
<feature type="compositionally biased region" description="Low complexity" evidence="1">
    <location>
        <begin position="1"/>
        <end position="15"/>
    </location>
</feature>
<protein>
    <submittedName>
        <fullName evidence="3">DUF38 domain-containing protein</fullName>
    </submittedName>
</protein>
<dbReference type="Proteomes" id="UP000887578">
    <property type="component" value="Unplaced"/>
</dbReference>
<keyword evidence="2" id="KW-1185">Reference proteome</keyword>
<feature type="region of interest" description="Disordered" evidence="1">
    <location>
        <begin position="1"/>
        <end position="24"/>
    </location>
</feature>
<proteinExistence type="predicted"/>
<name>A0A914R281_9BILA</name>
<dbReference type="AlphaFoldDB" id="A0A914R281"/>
<organism evidence="2 3">
    <name type="scientific">Panagrolaimus davidi</name>
    <dbReference type="NCBI Taxonomy" id="227884"/>
    <lineage>
        <taxon>Eukaryota</taxon>
        <taxon>Metazoa</taxon>
        <taxon>Ecdysozoa</taxon>
        <taxon>Nematoda</taxon>
        <taxon>Chromadorea</taxon>
        <taxon>Rhabditida</taxon>
        <taxon>Tylenchina</taxon>
        <taxon>Panagrolaimomorpha</taxon>
        <taxon>Panagrolaimoidea</taxon>
        <taxon>Panagrolaimidae</taxon>
        <taxon>Panagrolaimus</taxon>
    </lineage>
</organism>